<dbReference type="EMBL" id="JAAMPJ010000013">
    <property type="protein sequence ID" value="NGY64747.1"/>
    <property type="molecule type" value="Genomic_DNA"/>
</dbReference>
<proteinExistence type="predicted"/>
<dbReference type="RefSeq" id="WP_166053534.1">
    <property type="nucleotide sequence ID" value="NZ_JAAMPJ010000013.1"/>
</dbReference>
<gene>
    <name evidence="1" type="ORF">G7043_38130</name>
</gene>
<organism evidence="1 2">
    <name type="scientific">Lentzea alba</name>
    <dbReference type="NCBI Taxonomy" id="2714351"/>
    <lineage>
        <taxon>Bacteria</taxon>
        <taxon>Bacillati</taxon>
        <taxon>Actinomycetota</taxon>
        <taxon>Actinomycetes</taxon>
        <taxon>Pseudonocardiales</taxon>
        <taxon>Pseudonocardiaceae</taxon>
        <taxon>Lentzea</taxon>
    </lineage>
</organism>
<name>A0A7C9RWP4_9PSEU</name>
<evidence type="ECO:0000313" key="1">
    <source>
        <dbReference type="EMBL" id="NGY64747.1"/>
    </source>
</evidence>
<comment type="caution">
    <text evidence="1">The sequence shown here is derived from an EMBL/GenBank/DDBJ whole genome shotgun (WGS) entry which is preliminary data.</text>
</comment>
<dbReference type="AlphaFoldDB" id="A0A7C9RWP4"/>
<evidence type="ECO:0000313" key="2">
    <source>
        <dbReference type="Proteomes" id="UP000481360"/>
    </source>
</evidence>
<sequence length="95" mass="9746">MTSIDVEADPRASSAMPAVDRHIVRAFSGGPVSYSLEGTPSGDLLRLTTPGAVRPAFIAGESDNAAFQVVFTGTGANPVQCRSGRTPRLASMPAG</sequence>
<protein>
    <submittedName>
        <fullName evidence="1">Uncharacterized protein</fullName>
    </submittedName>
</protein>
<accession>A0A7C9RWP4</accession>
<keyword evidence="2" id="KW-1185">Reference proteome</keyword>
<dbReference type="Proteomes" id="UP000481360">
    <property type="component" value="Unassembled WGS sequence"/>
</dbReference>
<reference evidence="1 2" key="1">
    <citation type="submission" date="2020-03" db="EMBL/GenBank/DDBJ databases">
        <title>Isolation and identification of active actinomycetes.</title>
        <authorList>
            <person name="Sun X."/>
        </authorList>
    </citation>
    <scope>NUCLEOTIDE SEQUENCE [LARGE SCALE GENOMIC DNA]</scope>
    <source>
        <strain evidence="1 2">NEAU-D13</strain>
    </source>
</reference>